<reference evidence="11 12" key="1">
    <citation type="journal article" date="2018" name="Microbes Environ.">
        <title>Comparative Genomic Insights into Endofungal Lifestyles of Two Bacterial Endosymbionts, Mycoavidus cysteinexigens and Burkholderia rhizoxinica.</title>
        <authorList>
            <person name="Sharmin D."/>
            <person name="Guo Y."/>
            <person name="Nishizawa T."/>
            <person name="Ohshima S."/>
            <person name="Sato Y."/>
            <person name="Takashima Y."/>
            <person name="Narisawa K."/>
            <person name="Ohta H."/>
        </authorList>
    </citation>
    <scope>NUCLEOTIDE SEQUENCE [LARGE SCALE GENOMIC DNA]</scope>
    <source>
        <strain evidence="11 12">B1-EB</strain>
    </source>
</reference>
<keyword evidence="9" id="KW-0472">Membrane</keyword>
<evidence type="ECO:0000313" key="11">
    <source>
        <dbReference type="EMBL" id="BBE08227.1"/>
    </source>
</evidence>
<keyword evidence="5" id="KW-1003">Cell membrane</keyword>
<evidence type="ECO:0000313" key="12">
    <source>
        <dbReference type="Proteomes" id="UP000282597"/>
    </source>
</evidence>
<keyword evidence="12" id="KW-1185">Reference proteome</keyword>
<evidence type="ECO:0000256" key="10">
    <source>
        <dbReference type="ARBA" id="ARBA00030772"/>
    </source>
</evidence>
<keyword evidence="6" id="KW-0997">Cell inner membrane</keyword>
<evidence type="ECO:0000256" key="3">
    <source>
        <dbReference type="ARBA" id="ARBA00021563"/>
    </source>
</evidence>
<evidence type="ECO:0000256" key="4">
    <source>
        <dbReference type="ARBA" id="ARBA00022448"/>
    </source>
</evidence>
<sequence>MQSTHQMSAARNMHSLLQKSKEALPWGLAALVSTLLTVLALLPAAWFLPLVAQATAGRVSLAVPAGSLWHGSAVLMLAAGPKASTPTALAGRIEWRTAFWPLFSGKVKITMLANEASPAPVQLSITPRGAMLSSGRLEVPASLLTGLGAPFNTFNLQGGVQLQWNDWRFLENKLFGQLTLNLTDMSSRVSRVKPLGSYRVVIQALGRDATLALTTTQGPLLLDGAGQWARQKFSFRGTAQAEETERENLRTLLSLLGNRMERDVYALVLEL</sequence>
<dbReference type="AlphaFoldDB" id="A0A2Z6ES45"/>
<evidence type="ECO:0000256" key="5">
    <source>
        <dbReference type="ARBA" id="ARBA00022475"/>
    </source>
</evidence>
<dbReference type="InterPro" id="IPR022792">
    <property type="entry name" value="T2SS_protein-GspN"/>
</dbReference>
<keyword evidence="4" id="KW-0813">Transport</keyword>
<protein>
    <recommendedName>
        <fullName evidence="3">Type II secretion system protein N</fullName>
    </recommendedName>
    <alternativeName>
        <fullName evidence="10">General secretion pathway protein N</fullName>
    </alternativeName>
</protein>
<proteinExistence type="inferred from homology"/>
<dbReference type="GO" id="GO:0005886">
    <property type="term" value="C:plasma membrane"/>
    <property type="evidence" value="ECO:0007669"/>
    <property type="project" value="UniProtKB-SubCell"/>
</dbReference>
<evidence type="ECO:0000256" key="1">
    <source>
        <dbReference type="ARBA" id="ARBA00004533"/>
    </source>
</evidence>
<accession>A0A2Z6ES45</accession>
<dbReference type="KEGG" id="mcys:MCB1EB_0066"/>
<keyword evidence="8" id="KW-0653">Protein transport</keyword>
<evidence type="ECO:0000256" key="7">
    <source>
        <dbReference type="ARBA" id="ARBA00022692"/>
    </source>
</evidence>
<organism evidence="11 12">
    <name type="scientific">Mycoavidus cysteinexigens</name>
    <dbReference type="NCBI Taxonomy" id="1553431"/>
    <lineage>
        <taxon>Bacteria</taxon>
        <taxon>Pseudomonadati</taxon>
        <taxon>Pseudomonadota</taxon>
        <taxon>Betaproteobacteria</taxon>
        <taxon>Burkholderiales</taxon>
        <taxon>Burkholderiaceae</taxon>
        <taxon>Mycoavidus</taxon>
    </lineage>
</organism>
<dbReference type="Proteomes" id="UP000282597">
    <property type="component" value="Chromosome"/>
</dbReference>
<comment type="subcellular location">
    <subcellularLocation>
        <location evidence="1">Cell inner membrane</location>
    </subcellularLocation>
</comment>
<name>A0A2Z6ES45_9BURK</name>
<dbReference type="GO" id="GO:0015627">
    <property type="term" value="C:type II protein secretion system complex"/>
    <property type="evidence" value="ECO:0007669"/>
    <property type="project" value="InterPro"/>
</dbReference>
<dbReference type="Pfam" id="PF01203">
    <property type="entry name" value="T2SSN"/>
    <property type="match status" value="1"/>
</dbReference>
<gene>
    <name evidence="11" type="ORF">MCB1EB_0066</name>
</gene>
<evidence type="ECO:0000256" key="9">
    <source>
        <dbReference type="ARBA" id="ARBA00023136"/>
    </source>
</evidence>
<evidence type="ECO:0000256" key="2">
    <source>
        <dbReference type="ARBA" id="ARBA00007208"/>
    </source>
</evidence>
<evidence type="ECO:0000256" key="6">
    <source>
        <dbReference type="ARBA" id="ARBA00022519"/>
    </source>
</evidence>
<dbReference type="GO" id="GO:0015628">
    <property type="term" value="P:protein secretion by the type II secretion system"/>
    <property type="evidence" value="ECO:0007669"/>
    <property type="project" value="InterPro"/>
</dbReference>
<comment type="similarity">
    <text evidence="2">Belongs to the GSP N family.</text>
</comment>
<dbReference type="EMBL" id="AP018150">
    <property type="protein sequence ID" value="BBE08227.1"/>
    <property type="molecule type" value="Genomic_DNA"/>
</dbReference>
<evidence type="ECO:0000256" key="8">
    <source>
        <dbReference type="ARBA" id="ARBA00022927"/>
    </source>
</evidence>
<keyword evidence="7" id="KW-0812">Transmembrane</keyword>